<gene>
    <name evidence="1" type="ORF">CEK71_10510</name>
</gene>
<evidence type="ECO:0008006" key="3">
    <source>
        <dbReference type="Google" id="ProtNLM"/>
    </source>
</evidence>
<proteinExistence type="predicted"/>
<dbReference type="OrthoDB" id="5572663at2"/>
<dbReference type="Pfam" id="PF19807">
    <property type="entry name" value="DUF6290"/>
    <property type="match status" value="1"/>
</dbReference>
<sequence>MTTLELDNETSTLLAEMAKQEHTTLAQLANRLLTECLEDWQDAQAADKAYQRHLDSGEITHNLDDMVKEFGLDRSATTVHPLPTATLANTAAKAPLSARCALACK</sequence>
<dbReference type="InterPro" id="IPR046257">
    <property type="entry name" value="DUF6290"/>
</dbReference>
<evidence type="ECO:0000313" key="1">
    <source>
        <dbReference type="EMBL" id="ASF46469.1"/>
    </source>
</evidence>
<dbReference type="KEGG" id="mpsy:CEK71_10510"/>
<accession>A0A1Z4BYZ0</accession>
<dbReference type="AlphaFoldDB" id="A0A1Z4BYZ0"/>
<name>A0A1Z4BYZ0_9GAMM</name>
<dbReference type="Proteomes" id="UP000197019">
    <property type="component" value="Chromosome"/>
</dbReference>
<dbReference type="EMBL" id="CP022129">
    <property type="protein sequence ID" value="ASF46469.1"/>
    <property type="molecule type" value="Genomic_DNA"/>
</dbReference>
<reference evidence="1 2" key="1">
    <citation type="submission" date="2017-06" db="EMBL/GenBank/DDBJ databases">
        <title>Genome Sequencing of the methanotroph Methylovulum psychrotolerants str. HV10-M2 isolated from a high-altitude environment.</title>
        <authorList>
            <person name="Mateos-Rivera A."/>
        </authorList>
    </citation>
    <scope>NUCLEOTIDE SEQUENCE [LARGE SCALE GENOMIC DNA]</scope>
    <source>
        <strain evidence="1 2">HV10_M2</strain>
    </source>
</reference>
<keyword evidence="2" id="KW-1185">Reference proteome</keyword>
<protein>
    <recommendedName>
        <fullName evidence="3">CopG family transcriptional regulator</fullName>
    </recommendedName>
</protein>
<evidence type="ECO:0000313" key="2">
    <source>
        <dbReference type="Proteomes" id="UP000197019"/>
    </source>
</evidence>
<dbReference type="RefSeq" id="WP_088619341.1">
    <property type="nucleotide sequence ID" value="NZ_CP022129.1"/>
</dbReference>
<organism evidence="1 2">
    <name type="scientific">Methylovulum psychrotolerans</name>
    <dbReference type="NCBI Taxonomy" id="1704499"/>
    <lineage>
        <taxon>Bacteria</taxon>
        <taxon>Pseudomonadati</taxon>
        <taxon>Pseudomonadota</taxon>
        <taxon>Gammaproteobacteria</taxon>
        <taxon>Methylococcales</taxon>
        <taxon>Methylococcaceae</taxon>
        <taxon>Methylovulum</taxon>
    </lineage>
</organism>